<proteinExistence type="inferred from homology"/>
<keyword evidence="3" id="KW-1003">Cell membrane</keyword>
<evidence type="ECO:0000256" key="3">
    <source>
        <dbReference type="ARBA" id="ARBA00022475"/>
    </source>
</evidence>
<evidence type="ECO:0000256" key="14">
    <source>
        <dbReference type="ARBA" id="ARBA00023268"/>
    </source>
</evidence>
<evidence type="ECO:0000256" key="15">
    <source>
        <dbReference type="ARBA" id="ARBA00023316"/>
    </source>
</evidence>
<protein>
    <submittedName>
        <fullName evidence="21">Penicillin-binding protein</fullName>
    </submittedName>
</protein>
<name>A0A1L3MUJ6_9BACI</name>
<dbReference type="Gene3D" id="3.40.710.10">
    <property type="entry name" value="DD-peptidase/beta-lactamase superfamily"/>
    <property type="match status" value="1"/>
</dbReference>
<evidence type="ECO:0000256" key="1">
    <source>
        <dbReference type="ARBA" id="ARBA00007090"/>
    </source>
</evidence>
<dbReference type="InterPro" id="IPR001460">
    <property type="entry name" value="PCN-bd_Tpept"/>
</dbReference>
<dbReference type="OrthoDB" id="9766909at2"/>
<evidence type="ECO:0000256" key="9">
    <source>
        <dbReference type="ARBA" id="ARBA00022801"/>
    </source>
</evidence>
<dbReference type="PANTHER" id="PTHR32282:SF32">
    <property type="entry name" value="PENICILLIN-BINDING PROTEIN 2A"/>
    <property type="match status" value="1"/>
</dbReference>
<dbReference type="RefSeq" id="WP_072580817.1">
    <property type="nucleotide sequence ID" value="NZ_CP016020.1"/>
</dbReference>
<dbReference type="GO" id="GO:0009002">
    <property type="term" value="F:serine-type D-Ala-D-Ala carboxypeptidase activity"/>
    <property type="evidence" value="ECO:0007669"/>
    <property type="project" value="UniProtKB-EC"/>
</dbReference>
<comment type="catalytic activity">
    <reaction evidence="17">
        <text>[GlcNAc-(1-&gt;4)-Mur2Ac(oyl-L-Ala-gamma-D-Glu-L-Lys-D-Ala-D-Ala)](n)-di-trans,octa-cis-undecaprenyl diphosphate + beta-D-GlcNAc-(1-&gt;4)-Mur2Ac(oyl-L-Ala-gamma-D-Glu-L-Lys-D-Ala-D-Ala)-di-trans,octa-cis-undecaprenyl diphosphate = [GlcNAc-(1-&gt;4)-Mur2Ac(oyl-L-Ala-gamma-D-Glu-L-Lys-D-Ala-D-Ala)](n+1)-di-trans,octa-cis-undecaprenyl diphosphate + di-trans,octa-cis-undecaprenyl diphosphate + H(+)</text>
        <dbReference type="Rhea" id="RHEA:23708"/>
        <dbReference type="Rhea" id="RHEA-COMP:9602"/>
        <dbReference type="Rhea" id="RHEA-COMP:9603"/>
        <dbReference type="ChEBI" id="CHEBI:15378"/>
        <dbReference type="ChEBI" id="CHEBI:58405"/>
        <dbReference type="ChEBI" id="CHEBI:60033"/>
        <dbReference type="ChEBI" id="CHEBI:78435"/>
        <dbReference type="EC" id="2.4.99.28"/>
    </reaction>
</comment>
<keyword evidence="4" id="KW-0121">Carboxypeptidase</keyword>
<dbReference type="Proteomes" id="UP000181936">
    <property type="component" value="Chromosome"/>
</dbReference>
<dbReference type="InterPro" id="IPR036950">
    <property type="entry name" value="PBP_transglycosylase"/>
</dbReference>
<keyword evidence="22" id="KW-1185">Reference proteome</keyword>
<dbReference type="GO" id="GO:0009252">
    <property type="term" value="P:peptidoglycan biosynthetic process"/>
    <property type="evidence" value="ECO:0007669"/>
    <property type="project" value="UniProtKB-KW"/>
</dbReference>
<comment type="catalytic activity">
    <reaction evidence="16">
        <text>Preferential cleavage: (Ac)2-L-Lys-D-Ala-|-D-Ala. Also transpeptidation of peptidyl-alanyl moieties that are N-acyl substituents of D-alanine.</text>
        <dbReference type="EC" id="3.4.16.4"/>
    </reaction>
</comment>
<evidence type="ECO:0000259" key="20">
    <source>
        <dbReference type="Pfam" id="PF00912"/>
    </source>
</evidence>
<keyword evidence="9" id="KW-0378">Hydrolase</keyword>
<evidence type="ECO:0000256" key="10">
    <source>
        <dbReference type="ARBA" id="ARBA00022960"/>
    </source>
</evidence>
<dbReference type="GO" id="GO:0008658">
    <property type="term" value="F:penicillin binding"/>
    <property type="evidence" value="ECO:0007669"/>
    <property type="project" value="InterPro"/>
</dbReference>
<evidence type="ECO:0000256" key="17">
    <source>
        <dbReference type="ARBA" id="ARBA00049902"/>
    </source>
</evidence>
<evidence type="ECO:0000256" key="12">
    <source>
        <dbReference type="ARBA" id="ARBA00022989"/>
    </source>
</evidence>
<evidence type="ECO:0000256" key="8">
    <source>
        <dbReference type="ARBA" id="ARBA00022692"/>
    </source>
</evidence>
<evidence type="ECO:0000313" key="21">
    <source>
        <dbReference type="EMBL" id="APH06016.1"/>
    </source>
</evidence>
<dbReference type="InterPro" id="IPR050396">
    <property type="entry name" value="Glycosyltr_51/Transpeptidase"/>
</dbReference>
<evidence type="ECO:0000256" key="13">
    <source>
        <dbReference type="ARBA" id="ARBA00023136"/>
    </source>
</evidence>
<dbReference type="InterPro" id="IPR001264">
    <property type="entry name" value="Glyco_trans_51"/>
</dbReference>
<dbReference type="Pfam" id="PF00905">
    <property type="entry name" value="Transpeptidase"/>
    <property type="match status" value="1"/>
</dbReference>
<evidence type="ECO:0000256" key="4">
    <source>
        <dbReference type="ARBA" id="ARBA00022645"/>
    </source>
</evidence>
<dbReference type="PANTHER" id="PTHR32282">
    <property type="entry name" value="BINDING PROTEIN TRANSPEPTIDASE, PUTATIVE-RELATED"/>
    <property type="match status" value="1"/>
</dbReference>
<comment type="similarity">
    <text evidence="2">In the N-terminal section; belongs to the glycosyltransferase 51 family.</text>
</comment>
<evidence type="ECO:0000256" key="2">
    <source>
        <dbReference type="ARBA" id="ARBA00007739"/>
    </source>
</evidence>
<evidence type="ECO:0000256" key="11">
    <source>
        <dbReference type="ARBA" id="ARBA00022984"/>
    </source>
</evidence>
<feature type="domain" description="Penicillin-binding protein transpeptidase" evidence="19">
    <location>
        <begin position="318"/>
        <end position="590"/>
    </location>
</feature>
<keyword evidence="12 18" id="KW-1133">Transmembrane helix</keyword>
<dbReference type="NCBIfam" id="TIGR02074">
    <property type="entry name" value="PBP_1a_fam"/>
    <property type="match status" value="1"/>
</dbReference>
<dbReference type="Gene3D" id="1.10.3810.10">
    <property type="entry name" value="Biosynthetic peptidoglycan transglycosylase-like"/>
    <property type="match status" value="1"/>
</dbReference>
<dbReference type="GO" id="GO:0071555">
    <property type="term" value="P:cell wall organization"/>
    <property type="evidence" value="ECO:0007669"/>
    <property type="project" value="UniProtKB-KW"/>
</dbReference>
<evidence type="ECO:0000256" key="18">
    <source>
        <dbReference type="SAM" id="Phobius"/>
    </source>
</evidence>
<sequence>MKKKLLLSLVAGIATVTIGLVGYLFIILMGDYVIDEKKLVMNTASTLVDKDGQEITKLFLENRELVDIAEVPDHVQQAFVSVEDQRFYEHHGIDMKAIGRALYKDILAGGKVEGGSTITQQLAKNIFLTNDKTILRKTKEAIIAVNLENRYSKKKLLEMYLNQVYFGHGAYGIQSAANYYFNKEVSELTLEEGALLAGIPKAPTTYSPLNHPEKSKGRRDVILSLMGDQEYISYEEVVRTQGKTIHLQVNEKQESPWLATYVDMVLDEAEEKYALSNDELFRGGYTITVPLHTELQKTAYELFQKNEYFPGTDEFAQGAFVLLDNKTGGVIAAIGGRDYVPKGLNRLTINRQPGSTFKPIAVYAPALEMGLFTPYSLLKDEKLTYGQYTPQNFDQQYDGEVSMFDALITSKNAAAVWTLSELGIHESKNYLKEVGISIKDDGLAIALGGLSEGVSPIQMANAYRAFAEKGSFSEHHLIEEMRTQDKEVVAPIKPEPKKVYSEQTAWNMTRMLQHVVSEGTATSGAFNGELAGKTGTTSYKAVNGASKDAWFVGYTENIVGALWMGYDKTDEHHYLKHGSSYPTKLFKDILSTAKVDQNVAFVKPEEANELEAPIRMQAIDRVDAKYTFKPLGLITLTLNWDVQDDKRIEYRVYEDSEEGQKLVGSVTGEGMYEIPYFNVFSDRSYYVAPYNTQTNEEGEWIKSVKPTLFSSNN</sequence>
<dbReference type="InterPro" id="IPR012338">
    <property type="entry name" value="Beta-lactam/transpept-like"/>
</dbReference>
<dbReference type="EMBL" id="CP016020">
    <property type="protein sequence ID" value="APH06016.1"/>
    <property type="molecule type" value="Genomic_DNA"/>
</dbReference>
<evidence type="ECO:0000256" key="5">
    <source>
        <dbReference type="ARBA" id="ARBA00022670"/>
    </source>
</evidence>
<dbReference type="InterPro" id="IPR023346">
    <property type="entry name" value="Lysozyme-like_dom_sf"/>
</dbReference>
<feature type="transmembrane region" description="Helical" evidence="18">
    <location>
        <begin position="7"/>
        <end position="29"/>
    </location>
</feature>
<dbReference type="FunFam" id="1.10.3810.10:FF:000001">
    <property type="entry name" value="Penicillin-binding protein 1A"/>
    <property type="match status" value="1"/>
</dbReference>
<evidence type="ECO:0000256" key="6">
    <source>
        <dbReference type="ARBA" id="ARBA00022676"/>
    </source>
</evidence>
<dbReference type="KEGG" id="bwh:A9C19_15425"/>
<keyword evidence="6" id="KW-0328">Glycosyltransferase</keyword>
<dbReference type="SUPFAM" id="SSF56601">
    <property type="entry name" value="beta-lactamase/transpeptidase-like"/>
    <property type="match status" value="1"/>
</dbReference>
<dbReference type="Pfam" id="PF00912">
    <property type="entry name" value="Transgly"/>
    <property type="match status" value="1"/>
</dbReference>
<evidence type="ECO:0000256" key="7">
    <source>
        <dbReference type="ARBA" id="ARBA00022679"/>
    </source>
</evidence>
<keyword evidence="11" id="KW-0573">Peptidoglycan synthesis</keyword>
<keyword evidence="15" id="KW-0961">Cell wall biogenesis/degradation</keyword>
<accession>A0A1L3MUJ6</accession>
<keyword evidence="13 18" id="KW-0472">Membrane</keyword>
<evidence type="ECO:0000313" key="22">
    <source>
        <dbReference type="Proteomes" id="UP000181936"/>
    </source>
</evidence>
<evidence type="ECO:0000256" key="16">
    <source>
        <dbReference type="ARBA" id="ARBA00034000"/>
    </source>
</evidence>
<reference evidence="21 22" key="1">
    <citation type="journal article" date="2016" name="Sci. Rep.">
        <title>Complete genome sequence and transcriptomic analysis of a novel marine strain Bacillus weihaiensis reveals the mechanism of brown algae degradation.</title>
        <authorList>
            <person name="Zhu Y."/>
            <person name="Chen P."/>
            <person name="Bao Y."/>
            <person name="Men Y."/>
            <person name="Zeng Y."/>
            <person name="Yang J."/>
            <person name="Sun J."/>
            <person name="Sun Y."/>
        </authorList>
    </citation>
    <scope>NUCLEOTIDE SEQUENCE [LARGE SCALE GENOMIC DNA]</scope>
    <source>
        <strain evidence="21 22">Alg07</strain>
    </source>
</reference>
<keyword evidence="7" id="KW-0808">Transferase</keyword>
<dbReference type="SUPFAM" id="SSF53955">
    <property type="entry name" value="Lysozyme-like"/>
    <property type="match status" value="1"/>
</dbReference>
<evidence type="ECO:0000259" key="19">
    <source>
        <dbReference type="Pfam" id="PF00905"/>
    </source>
</evidence>
<keyword evidence="14" id="KW-0511">Multifunctional enzyme</keyword>
<dbReference type="GO" id="GO:0006508">
    <property type="term" value="P:proteolysis"/>
    <property type="evidence" value="ECO:0007669"/>
    <property type="project" value="UniProtKB-KW"/>
</dbReference>
<dbReference type="AlphaFoldDB" id="A0A1L3MUJ6"/>
<dbReference type="GO" id="GO:0008360">
    <property type="term" value="P:regulation of cell shape"/>
    <property type="evidence" value="ECO:0007669"/>
    <property type="project" value="UniProtKB-KW"/>
</dbReference>
<keyword evidence="10" id="KW-0133">Cell shape</keyword>
<gene>
    <name evidence="21" type="ORF">A9C19_15425</name>
</gene>
<dbReference type="GO" id="GO:0008955">
    <property type="term" value="F:peptidoglycan glycosyltransferase activity"/>
    <property type="evidence" value="ECO:0007669"/>
    <property type="project" value="UniProtKB-EC"/>
</dbReference>
<organism evidence="21 22">
    <name type="scientific">Bacillus weihaiensis</name>
    <dbReference type="NCBI Taxonomy" id="1547283"/>
    <lineage>
        <taxon>Bacteria</taxon>
        <taxon>Bacillati</taxon>
        <taxon>Bacillota</taxon>
        <taxon>Bacilli</taxon>
        <taxon>Bacillales</taxon>
        <taxon>Bacillaceae</taxon>
        <taxon>Bacillus</taxon>
    </lineage>
</organism>
<keyword evidence="5" id="KW-0645">Protease</keyword>
<feature type="domain" description="Glycosyl transferase family 51" evidence="20">
    <location>
        <begin position="52"/>
        <end position="226"/>
    </location>
</feature>
<dbReference type="GO" id="GO:0030288">
    <property type="term" value="C:outer membrane-bounded periplasmic space"/>
    <property type="evidence" value="ECO:0007669"/>
    <property type="project" value="TreeGrafter"/>
</dbReference>
<comment type="similarity">
    <text evidence="1">In the C-terminal section; belongs to the transpeptidase family.</text>
</comment>
<keyword evidence="8 18" id="KW-0812">Transmembrane</keyword>
<dbReference type="STRING" id="1547283.A9C19_15425"/>